<feature type="non-terminal residue" evidence="2">
    <location>
        <position position="305"/>
    </location>
</feature>
<dbReference type="PANTHER" id="PTHR34677:SF3">
    <property type="entry name" value="BACTERIAL IG-LIKE DOMAIN-CONTAINING PROTEIN"/>
    <property type="match status" value="1"/>
</dbReference>
<feature type="non-terminal residue" evidence="2">
    <location>
        <position position="1"/>
    </location>
</feature>
<organism evidence="2">
    <name type="scientific">marine metagenome</name>
    <dbReference type="NCBI Taxonomy" id="408172"/>
    <lineage>
        <taxon>unclassified sequences</taxon>
        <taxon>metagenomes</taxon>
        <taxon>ecological metagenomes</taxon>
    </lineage>
</organism>
<evidence type="ECO:0000313" key="2">
    <source>
        <dbReference type="EMBL" id="SVD16395.1"/>
    </source>
</evidence>
<proteinExistence type="predicted"/>
<sequence length="305" mass="29894">VTITPSETLSAVPTLTVTGGSITTAGAASNANYVYTVTPSDADEAMTVVVAVGDAADSAGNTNTAASNNFGWTHDGTVPTVTSIAVTGVTSGQYGTAATYQVIVTGSEQLDAAPTLTLAGGSITTAGAGSGAGSATIWTYTFTPTDADEAVTIDIAAGGITDAAGNDNTAAATQFAFTHDRTDPTATLTSTHVNTGGSHNGAVTLTLTFSEEMTGIADGDITVGGAACTLSAYTVATANTVFTQVCGGSGYTNGQLITISVAADAGTDPAGNGNTAATDFTWTYDTTVPTVTSIAVTGVTSGQYG</sequence>
<dbReference type="AlphaFoldDB" id="A0A382T3T8"/>
<dbReference type="InterPro" id="IPR044048">
    <property type="entry name" value="Big_12"/>
</dbReference>
<dbReference type="PANTHER" id="PTHR34677">
    <property type="match status" value="1"/>
</dbReference>
<accession>A0A382T3T8</accession>
<feature type="domain" description="Bacterial Ig-like" evidence="1">
    <location>
        <begin position="180"/>
        <end position="279"/>
    </location>
</feature>
<dbReference type="EMBL" id="UINC01133454">
    <property type="protein sequence ID" value="SVD16395.1"/>
    <property type="molecule type" value="Genomic_DNA"/>
</dbReference>
<dbReference type="Pfam" id="PF19078">
    <property type="entry name" value="Big_12"/>
    <property type="match status" value="1"/>
</dbReference>
<name>A0A382T3T8_9ZZZZ</name>
<reference evidence="2" key="1">
    <citation type="submission" date="2018-05" db="EMBL/GenBank/DDBJ databases">
        <authorList>
            <person name="Lanie J.A."/>
            <person name="Ng W.-L."/>
            <person name="Kazmierczak K.M."/>
            <person name="Andrzejewski T.M."/>
            <person name="Davidsen T.M."/>
            <person name="Wayne K.J."/>
            <person name="Tettelin H."/>
            <person name="Glass J.I."/>
            <person name="Rusch D."/>
            <person name="Podicherti R."/>
            <person name="Tsui H.-C.T."/>
            <person name="Winkler M.E."/>
        </authorList>
    </citation>
    <scope>NUCLEOTIDE SEQUENCE</scope>
</reference>
<gene>
    <name evidence="2" type="ORF">METZ01_LOCUS369249</name>
</gene>
<evidence type="ECO:0000259" key="1">
    <source>
        <dbReference type="Pfam" id="PF19078"/>
    </source>
</evidence>
<protein>
    <recommendedName>
        <fullName evidence="1">Bacterial Ig-like domain-containing protein</fullName>
    </recommendedName>
</protein>